<sequence length="69" mass="6939">MSTHTYAVEGMTCAHCAGAVTREVRKVAGVTDVAVDVTEGTLTVTVDGGAPDDDIAAAVDEAGYAVVAR</sequence>
<evidence type="ECO:0000256" key="1">
    <source>
        <dbReference type="ARBA" id="ARBA00022723"/>
    </source>
</evidence>
<dbReference type="EMBL" id="JWSZ01000008">
    <property type="protein sequence ID" value="KIC58372.1"/>
    <property type="molecule type" value="Genomic_DNA"/>
</dbReference>
<dbReference type="AlphaFoldDB" id="A0A0B4CPI8"/>
<evidence type="ECO:0000259" key="2">
    <source>
        <dbReference type="PROSITE" id="PS50846"/>
    </source>
</evidence>
<name>A0A0B4CPI8_9MICO</name>
<evidence type="ECO:0000313" key="3">
    <source>
        <dbReference type="EMBL" id="KIC58372.1"/>
    </source>
</evidence>
<reference evidence="3 4" key="1">
    <citation type="submission" date="2014-12" db="EMBL/GenBank/DDBJ databases">
        <title>Genome sequencing of Microbacterium hominis TPW29.</title>
        <authorList>
            <person name="Tan P.W."/>
            <person name="Chan K.-G."/>
        </authorList>
    </citation>
    <scope>NUCLEOTIDE SEQUENCE [LARGE SCALE GENOMIC DNA]</scope>
    <source>
        <strain evidence="3 4">TPW29</strain>
    </source>
</reference>
<organism evidence="3 4">
    <name type="scientific">Microbacterium hominis</name>
    <dbReference type="NCBI Taxonomy" id="162426"/>
    <lineage>
        <taxon>Bacteria</taxon>
        <taxon>Bacillati</taxon>
        <taxon>Actinomycetota</taxon>
        <taxon>Actinomycetes</taxon>
        <taxon>Micrococcales</taxon>
        <taxon>Microbacteriaceae</taxon>
        <taxon>Microbacterium</taxon>
    </lineage>
</organism>
<feature type="domain" description="HMA" evidence="2">
    <location>
        <begin position="2"/>
        <end position="67"/>
    </location>
</feature>
<dbReference type="RefSeq" id="WP_039414627.1">
    <property type="nucleotide sequence ID" value="NZ_JWSZ01000008.1"/>
</dbReference>
<dbReference type="InterPro" id="IPR036163">
    <property type="entry name" value="HMA_dom_sf"/>
</dbReference>
<proteinExistence type="predicted"/>
<dbReference type="Proteomes" id="UP000031202">
    <property type="component" value="Unassembled WGS sequence"/>
</dbReference>
<dbReference type="PROSITE" id="PS50846">
    <property type="entry name" value="HMA_2"/>
    <property type="match status" value="1"/>
</dbReference>
<dbReference type="PROSITE" id="PS01047">
    <property type="entry name" value="HMA_1"/>
    <property type="match status" value="1"/>
</dbReference>
<dbReference type="InterPro" id="IPR017969">
    <property type="entry name" value="Heavy-metal-associated_CS"/>
</dbReference>
<dbReference type="InterPro" id="IPR006121">
    <property type="entry name" value="HMA_dom"/>
</dbReference>
<gene>
    <name evidence="3" type="ORF">RM52_06545</name>
</gene>
<keyword evidence="1" id="KW-0479">Metal-binding</keyword>
<comment type="caution">
    <text evidence="3">The sequence shown here is derived from an EMBL/GenBank/DDBJ whole genome shotgun (WGS) entry which is preliminary data.</text>
</comment>
<dbReference type="GO" id="GO:0046872">
    <property type="term" value="F:metal ion binding"/>
    <property type="evidence" value="ECO:0007669"/>
    <property type="project" value="UniProtKB-KW"/>
</dbReference>
<dbReference type="Gene3D" id="3.30.70.100">
    <property type="match status" value="1"/>
</dbReference>
<protein>
    <submittedName>
        <fullName evidence="3">Cation-transporting ATPase</fullName>
    </submittedName>
</protein>
<dbReference type="Pfam" id="PF00403">
    <property type="entry name" value="HMA"/>
    <property type="match status" value="1"/>
</dbReference>
<evidence type="ECO:0000313" key="4">
    <source>
        <dbReference type="Proteomes" id="UP000031202"/>
    </source>
</evidence>
<dbReference type="SUPFAM" id="SSF55008">
    <property type="entry name" value="HMA, heavy metal-associated domain"/>
    <property type="match status" value="1"/>
</dbReference>
<dbReference type="CDD" id="cd00371">
    <property type="entry name" value="HMA"/>
    <property type="match status" value="1"/>
</dbReference>
<accession>A0A0B4CPI8</accession>